<gene>
    <name evidence="1" type="ORF">LATKL145_19700</name>
</gene>
<proteinExistence type="predicted"/>
<organism evidence="1 2">
    <name type="scientific">Lactobacillus amylovorus subsp. animalium</name>
    <dbReference type="NCBI Taxonomy" id="3378536"/>
    <lineage>
        <taxon>Bacteria</taxon>
        <taxon>Bacillati</taxon>
        <taxon>Bacillota</taxon>
        <taxon>Bacilli</taxon>
        <taxon>Lactobacillales</taxon>
        <taxon>Lactobacillaceae</taxon>
        <taxon>Lactobacillus</taxon>
    </lineage>
</organism>
<protein>
    <submittedName>
        <fullName evidence="1">Uncharacterized protein</fullName>
    </submittedName>
</protein>
<comment type="caution">
    <text evidence="1">The sequence shown here is derived from an EMBL/GenBank/DDBJ whole genome shotgun (WGS) entry which is preliminary data.</text>
</comment>
<reference evidence="1 2" key="1">
    <citation type="journal article" date="2024" name="Int. J. Syst. Evol. Microbiol.">
        <title>Proposal of Lactobacillus amylovorus subsp. animalis subsp. nov. and an emended description of Lactobacillus amylovorus.</title>
        <authorList>
            <person name="Yamane K."/>
            <person name="Tanizawa Y."/>
            <person name="Kobayashi H."/>
            <person name="Kamizono T."/>
            <person name="Kojima Y."/>
            <person name="Takagi H."/>
            <person name="Tohno M."/>
        </authorList>
    </citation>
    <scope>NUCLEOTIDE SEQUENCE [LARGE SCALE GENOMIC DNA]</scope>
    <source>
        <strain evidence="1 2">TKL145</strain>
    </source>
</reference>
<dbReference type="EMBL" id="BAAAAK010000041">
    <property type="protein sequence ID" value="GAA0043553.1"/>
    <property type="molecule type" value="Genomic_DNA"/>
</dbReference>
<name>A0ABC9VP82_LACAM</name>
<evidence type="ECO:0000313" key="2">
    <source>
        <dbReference type="Proteomes" id="UP001437574"/>
    </source>
</evidence>
<accession>A0ABC9VP82</accession>
<dbReference type="AlphaFoldDB" id="A0ABC9VP82"/>
<dbReference type="Proteomes" id="UP001437574">
    <property type="component" value="Unassembled WGS sequence"/>
</dbReference>
<evidence type="ECO:0000313" key="1">
    <source>
        <dbReference type="EMBL" id="GAA0043553.1"/>
    </source>
</evidence>
<reference evidence="2" key="2">
    <citation type="submission" date="2024-01" db="EMBL/GenBank/DDBJ databases">
        <title>Draft genome sequence of Lactobacillus amylovorus strain TKL145.</title>
        <authorList>
            <person name="Tohno M."/>
            <person name="Tanizawa Y."/>
        </authorList>
    </citation>
    <scope>NUCLEOTIDE SEQUENCE [LARGE SCALE GENOMIC DNA]</scope>
    <source>
        <strain evidence="2">TKL145</strain>
    </source>
</reference>
<dbReference type="RefSeq" id="WP_353303428.1">
    <property type="nucleotide sequence ID" value="NZ_BAAAAK010000041.1"/>
</dbReference>
<sequence>MSLSIAALQHKYNLNQNLIDNWHKALRSLSASDFYTSEIDFDYPDAINYVLGPMEDQILVKIGLNSIPTVYQPMFDYLTSKNELPYALVVQNHYLYWLYVQEEQVVTDNWGIPHKLGNGIPVYNREFNSVISANTAVVDLDDLNNWRDMIHVNYDYRVDETGLWRVSLPDDITGGNNNF</sequence>